<proteinExistence type="predicted"/>
<dbReference type="EMBL" id="UYRW01007271">
    <property type="protein sequence ID" value="VDM94965.1"/>
    <property type="molecule type" value="Genomic_DNA"/>
</dbReference>
<dbReference type="OrthoDB" id="5811289at2759"/>
<gene>
    <name evidence="1" type="ORF">NOO_LOCUS11113</name>
</gene>
<accession>A0A182ESJ4</accession>
<evidence type="ECO:0000313" key="3">
    <source>
        <dbReference type="WBParaSite" id="nOo.2.0.1.t11113-RA"/>
    </source>
</evidence>
<evidence type="ECO:0000313" key="2">
    <source>
        <dbReference type="Proteomes" id="UP000271087"/>
    </source>
</evidence>
<dbReference type="AlphaFoldDB" id="A0A182ESJ4"/>
<dbReference type="Proteomes" id="UP000271087">
    <property type="component" value="Unassembled WGS sequence"/>
</dbReference>
<organism evidence="3">
    <name type="scientific">Onchocerca ochengi</name>
    <name type="common">Filarial nematode worm</name>
    <dbReference type="NCBI Taxonomy" id="42157"/>
    <lineage>
        <taxon>Eukaryota</taxon>
        <taxon>Metazoa</taxon>
        <taxon>Ecdysozoa</taxon>
        <taxon>Nematoda</taxon>
        <taxon>Chromadorea</taxon>
        <taxon>Rhabditida</taxon>
        <taxon>Spirurina</taxon>
        <taxon>Spiruromorpha</taxon>
        <taxon>Filarioidea</taxon>
        <taxon>Onchocercidae</taxon>
        <taxon>Onchocerca</taxon>
    </lineage>
</organism>
<evidence type="ECO:0000313" key="1">
    <source>
        <dbReference type="EMBL" id="VDM94965.1"/>
    </source>
</evidence>
<name>A0A182ESJ4_ONCOC</name>
<dbReference type="WBParaSite" id="nOo.2.0.1.t11113-RA">
    <property type="protein sequence ID" value="nOo.2.0.1.t11113-RA"/>
    <property type="gene ID" value="nOo.2.0.1.g11113"/>
</dbReference>
<reference evidence="3" key="1">
    <citation type="submission" date="2016-06" db="UniProtKB">
        <authorList>
            <consortium name="WormBaseParasite"/>
        </authorList>
    </citation>
    <scope>IDENTIFICATION</scope>
</reference>
<protein>
    <submittedName>
        <fullName evidence="3">Glycerate kinase</fullName>
    </submittedName>
</protein>
<sequence length="47" mass="5434">KIPLVITARLFDYAINHLSRKELVELIRANKEGLIACHRIYATVSQR</sequence>
<keyword evidence="2" id="KW-1185">Reference proteome</keyword>
<reference evidence="1 2" key="2">
    <citation type="submission" date="2018-08" db="EMBL/GenBank/DDBJ databases">
        <authorList>
            <person name="Laetsch R D."/>
            <person name="Stevens L."/>
            <person name="Kumar S."/>
            <person name="Blaxter L. M."/>
        </authorList>
    </citation>
    <scope>NUCLEOTIDE SEQUENCE [LARGE SCALE GENOMIC DNA]</scope>
</reference>